<dbReference type="OrthoDB" id="8526323at2"/>
<reference evidence="2 3" key="2">
    <citation type="journal article" date="2019" name="Int. J. Syst. Evol. Microbiol.">
        <title>Description and complete genome sequence of Bradyrhizobium amphicarpaeae sp. nov., harbouring photosystem and nitrogen-fixation genes.</title>
        <authorList>
            <person name="Bromfield E.S.P."/>
            <person name="Cloutier S."/>
            <person name="Nguyen H.D.T."/>
        </authorList>
    </citation>
    <scope>NUCLEOTIDE SEQUENCE [LARGE SCALE GENOMIC DNA]</scope>
    <source>
        <strain evidence="2 3">39S1MB</strain>
    </source>
</reference>
<reference evidence="2 3" key="1">
    <citation type="journal article" date="2017" name="Syst. Appl. Microbiol.">
        <title>Soybeans inoculated with root zone soils of Canadian native legumes harbour diverse and novel Bradyrhizobium spp. that possess agricultural potential.</title>
        <authorList>
            <person name="Bromfield E.S.P."/>
            <person name="Cloutier S."/>
            <person name="Tambong J.T."/>
            <person name="Tran Thi T.V."/>
        </authorList>
    </citation>
    <scope>NUCLEOTIDE SEQUENCE [LARGE SCALE GENOMIC DNA]</scope>
    <source>
        <strain evidence="2 3">39S1MB</strain>
    </source>
</reference>
<dbReference type="InterPro" id="IPR036411">
    <property type="entry name" value="TorD-like_sf"/>
</dbReference>
<dbReference type="PANTHER" id="PTHR34227">
    <property type="entry name" value="CHAPERONE PROTEIN YCDY"/>
    <property type="match status" value="1"/>
</dbReference>
<accession>A0A2U8Q0B9</accession>
<dbReference type="InterPro" id="IPR050289">
    <property type="entry name" value="TorD/DmsD_chaperones"/>
</dbReference>
<dbReference type="PANTHER" id="PTHR34227:SF1">
    <property type="entry name" value="DIMETHYL SULFOXIDE REDUCTASE CHAPERONE-RELATED"/>
    <property type="match status" value="1"/>
</dbReference>
<evidence type="ECO:0000256" key="1">
    <source>
        <dbReference type="ARBA" id="ARBA00023186"/>
    </source>
</evidence>
<sequence length="193" mass="20885">MRNVDEFDLARSQEYALLATLLVRSPDAHLLNRIAALRGDASPMGLAHMALADAARRTDEQAASREFFALFAGLGKGALLPYASHYLSNTLYGRPLAKLRDILQGLGLEKAPERTEPEDHAGFLCEVMAGLTGGAISAQADAERIFFEEHVARWMGRFFADLERAGSAGFYAAVGAVGRTFIDIEVKAFALPA</sequence>
<evidence type="ECO:0000313" key="2">
    <source>
        <dbReference type="EMBL" id="AWM02888.1"/>
    </source>
</evidence>
<dbReference type="SUPFAM" id="SSF89155">
    <property type="entry name" value="TorD-like"/>
    <property type="match status" value="1"/>
</dbReference>
<evidence type="ECO:0000313" key="3">
    <source>
        <dbReference type="Proteomes" id="UP000215884"/>
    </source>
</evidence>
<dbReference type="RefSeq" id="WP_094893935.1">
    <property type="nucleotide sequence ID" value="NZ_CP029426.2"/>
</dbReference>
<organism evidence="2 3">
    <name type="scientific">Bradyrhizobium amphicarpaeae</name>
    <dbReference type="NCBI Taxonomy" id="1404768"/>
    <lineage>
        <taxon>Bacteria</taxon>
        <taxon>Pseudomonadati</taxon>
        <taxon>Pseudomonadota</taxon>
        <taxon>Alphaproteobacteria</taxon>
        <taxon>Hyphomicrobiales</taxon>
        <taxon>Nitrobacteraceae</taxon>
        <taxon>Bradyrhizobium</taxon>
    </lineage>
</organism>
<name>A0A2U8Q0B9_9BRAD</name>
<keyword evidence="3" id="KW-1185">Reference proteome</keyword>
<protein>
    <submittedName>
        <fullName evidence="2">Molecular chaperone TorD</fullName>
    </submittedName>
</protein>
<gene>
    <name evidence="2" type="ORF">CIT40_24555</name>
</gene>
<dbReference type="InterPro" id="IPR020945">
    <property type="entry name" value="DMSO/NO3_reduct_chaperone"/>
</dbReference>
<dbReference type="Pfam" id="PF02613">
    <property type="entry name" value="Nitrate_red_del"/>
    <property type="match status" value="1"/>
</dbReference>
<dbReference type="EMBL" id="CP029426">
    <property type="protein sequence ID" value="AWM02888.1"/>
    <property type="molecule type" value="Genomic_DNA"/>
</dbReference>
<dbReference type="Gene3D" id="1.10.3480.10">
    <property type="entry name" value="TorD-like"/>
    <property type="match status" value="1"/>
</dbReference>
<proteinExistence type="predicted"/>
<dbReference type="KEGG" id="brq:CIT40_24555"/>
<keyword evidence="1" id="KW-0143">Chaperone</keyword>
<dbReference type="AlphaFoldDB" id="A0A2U8Q0B9"/>
<dbReference type="Proteomes" id="UP000215884">
    <property type="component" value="Chromosome"/>
</dbReference>